<sequence>MTGRPAARLTDMTAHGGPLAPGPGSPNILIGGLPAWRGIGAAQVAALLDTFQQGVKDIGKATAKATAAAGTPAGPAAQLHLEETIKDSALKVARLIASFTADIHACATPYVVIPHGTGVVIDGSQTVFHNNLPACRLGDTIQETLSVNKIVMGCFTVLIGG</sequence>
<dbReference type="STRING" id="1183438.GKIL_0200"/>
<dbReference type="OrthoDB" id="197187at2"/>
<dbReference type="HOGENOM" id="CLU_109733_0_0_3"/>
<accession>U5QC17</accession>
<dbReference type="EMBL" id="CP003587">
    <property type="protein sequence ID" value="AGY56447.1"/>
    <property type="molecule type" value="Genomic_DNA"/>
</dbReference>
<evidence type="ECO:0000256" key="1">
    <source>
        <dbReference type="SAM" id="MobiDB-lite"/>
    </source>
</evidence>
<protein>
    <submittedName>
        <fullName evidence="2">Uncharacterized protein</fullName>
    </submittedName>
</protein>
<dbReference type="Proteomes" id="UP000017396">
    <property type="component" value="Chromosome"/>
</dbReference>
<dbReference type="KEGG" id="glj:GKIL_0200"/>
<gene>
    <name evidence="2" type="ORF">GKIL_0200</name>
</gene>
<feature type="region of interest" description="Disordered" evidence="1">
    <location>
        <begin position="1"/>
        <end position="21"/>
    </location>
</feature>
<proteinExistence type="predicted"/>
<dbReference type="CDD" id="cd14741">
    <property type="entry name" value="PAAR_5"/>
    <property type="match status" value="1"/>
</dbReference>
<dbReference type="RefSeq" id="WP_023171452.1">
    <property type="nucleotide sequence ID" value="NC_022600.1"/>
</dbReference>
<reference evidence="2 3" key="1">
    <citation type="journal article" date="2013" name="PLoS ONE">
        <title>Cultivation and Complete Genome Sequencing of Gloeobacter kilaueensis sp. nov., from a Lava Cave in Kilauea Caldera, Hawai'i.</title>
        <authorList>
            <person name="Saw J.H."/>
            <person name="Schatz M."/>
            <person name="Brown M.V."/>
            <person name="Kunkel D.D."/>
            <person name="Foster J.S."/>
            <person name="Shick H."/>
            <person name="Christensen S."/>
            <person name="Hou S."/>
            <person name="Wan X."/>
            <person name="Donachie S.P."/>
        </authorList>
    </citation>
    <scope>NUCLEOTIDE SEQUENCE [LARGE SCALE GENOMIC DNA]</scope>
    <source>
        <strain evidence="3">JS</strain>
    </source>
</reference>
<organism evidence="2 3">
    <name type="scientific">Gloeobacter kilaueensis (strain ATCC BAA-2537 / CCAP 1431/1 / ULC 316 / JS1)</name>
    <dbReference type="NCBI Taxonomy" id="1183438"/>
    <lineage>
        <taxon>Bacteria</taxon>
        <taxon>Bacillati</taxon>
        <taxon>Cyanobacteriota</taxon>
        <taxon>Cyanophyceae</taxon>
        <taxon>Gloeobacterales</taxon>
        <taxon>Gloeobacteraceae</taxon>
        <taxon>Gloeobacter</taxon>
    </lineage>
</organism>
<dbReference type="AlphaFoldDB" id="U5QC17"/>
<dbReference type="eggNOG" id="ENOG5032RGA">
    <property type="taxonomic scope" value="Bacteria"/>
</dbReference>
<evidence type="ECO:0000313" key="2">
    <source>
        <dbReference type="EMBL" id="AGY56447.1"/>
    </source>
</evidence>
<keyword evidence="3" id="KW-1185">Reference proteome</keyword>
<dbReference type="Gene3D" id="2.60.200.60">
    <property type="match status" value="1"/>
</dbReference>
<name>U5QC17_GLOK1</name>
<evidence type="ECO:0000313" key="3">
    <source>
        <dbReference type="Proteomes" id="UP000017396"/>
    </source>
</evidence>